<sequence>SGLGAIDGANPSGEWALELYILEGEFRTERAMQYQVDVYCSDELVSHSNELGTDGIDSELELNPTVTTDHDIEF</sequence>
<reference evidence="1 2" key="1">
    <citation type="submission" date="2024-02" db="EMBL/GenBank/DDBJ databases">
        <title>Bacteria isolated from the canopy kelp, Nereocystis luetkeana.</title>
        <authorList>
            <person name="Pfister C.A."/>
            <person name="Younker I.T."/>
            <person name="Light S.H."/>
        </authorList>
    </citation>
    <scope>NUCLEOTIDE SEQUENCE [LARGE SCALE GENOMIC DNA]</scope>
    <source>
        <strain evidence="1 2">TI.1.15</strain>
    </source>
</reference>
<keyword evidence="2" id="KW-1185">Reference proteome</keyword>
<feature type="non-terminal residue" evidence="1">
    <location>
        <position position="74"/>
    </location>
</feature>
<accession>A0ABU9FYS5</accession>
<organism evidence="1 2">
    <name type="scientific">Vibrio echinoideorum</name>
    <dbReference type="NCBI Taxonomy" id="2100116"/>
    <lineage>
        <taxon>Bacteria</taxon>
        <taxon>Pseudomonadati</taxon>
        <taxon>Pseudomonadota</taxon>
        <taxon>Gammaproteobacteria</taxon>
        <taxon>Vibrionales</taxon>
        <taxon>Vibrionaceae</taxon>
        <taxon>Vibrio</taxon>
    </lineage>
</organism>
<dbReference type="EMBL" id="JBANDX010000157">
    <property type="protein sequence ID" value="MEL0611365.1"/>
    <property type="molecule type" value="Genomic_DNA"/>
</dbReference>
<name>A0ABU9FYS5_9VIBR</name>
<evidence type="ECO:0000313" key="2">
    <source>
        <dbReference type="Proteomes" id="UP001377160"/>
    </source>
</evidence>
<proteinExistence type="predicted"/>
<protein>
    <submittedName>
        <fullName evidence="1">Uncharacterized protein</fullName>
    </submittedName>
</protein>
<comment type="caution">
    <text evidence="1">The sequence shown here is derived from an EMBL/GenBank/DDBJ whole genome shotgun (WGS) entry which is preliminary data.</text>
</comment>
<feature type="non-terminal residue" evidence="1">
    <location>
        <position position="1"/>
    </location>
</feature>
<evidence type="ECO:0000313" key="1">
    <source>
        <dbReference type="EMBL" id="MEL0611365.1"/>
    </source>
</evidence>
<dbReference type="Proteomes" id="UP001377160">
    <property type="component" value="Unassembled WGS sequence"/>
</dbReference>
<gene>
    <name evidence="1" type="ORF">V8Z71_24025</name>
</gene>